<dbReference type="Proteomes" id="UP000295807">
    <property type="component" value="Unassembled WGS sequence"/>
</dbReference>
<dbReference type="Pfam" id="PF02810">
    <property type="entry name" value="SEC-C"/>
    <property type="match status" value="1"/>
</dbReference>
<dbReference type="RefSeq" id="WP_158640546.1">
    <property type="nucleotide sequence ID" value="NZ_CP042432.1"/>
</dbReference>
<gene>
    <name evidence="1" type="ORF">EDD80_11810</name>
</gene>
<dbReference type="EMBL" id="SMAD01000018">
    <property type="protein sequence ID" value="TCS84741.1"/>
    <property type="molecule type" value="Genomic_DNA"/>
</dbReference>
<comment type="caution">
    <text evidence="1">The sequence shown here is derived from an EMBL/GenBank/DDBJ whole genome shotgun (WGS) entry which is preliminary data.</text>
</comment>
<evidence type="ECO:0000313" key="1">
    <source>
        <dbReference type="EMBL" id="TCS84741.1"/>
    </source>
</evidence>
<protein>
    <submittedName>
        <fullName evidence="1">SEC-C motif-containing protein</fullName>
    </submittedName>
</protein>
<dbReference type="SUPFAM" id="SSF103642">
    <property type="entry name" value="Sec-C motif"/>
    <property type="match status" value="1"/>
</dbReference>
<proteinExistence type="predicted"/>
<reference evidence="1 2" key="1">
    <citation type="submission" date="2019-03" db="EMBL/GenBank/DDBJ databases">
        <title>Genomic Encyclopedia of Type Strains, Phase IV (KMG-IV): sequencing the most valuable type-strain genomes for metagenomic binning, comparative biology and taxonomic classification.</title>
        <authorList>
            <person name="Goeker M."/>
        </authorList>
    </citation>
    <scope>NUCLEOTIDE SEQUENCE [LARGE SCALE GENOMIC DNA]</scope>
    <source>
        <strain evidence="1 2">DSM 21100</strain>
    </source>
</reference>
<keyword evidence="2" id="KW-1185">Reference proteome</keyword>
<dbReference type="InterPro" id="IPR004027">
    <property type="entry name" value="SEC_C_motif"/>
</dbReference>
<organism evidence="1 2">
    <name type="scientific">Anseongella ginsenosidimutans</name>
    <dbReference type="NCBI Taxonomy" id="496056"/>
    <lineage>
        <taxon>Bacteria</taxon>
        <taxon>Pseudomonadati</taxon>
        <taxon>Bacteroidota</taxon>
        <taxon>Sphingobacteriia</taxon>
        <taxon>Sphingobacteriales</taxon>
        <taxon>Sphingobacteriaceae</taxon>
        <taxon>Anseongella</taxon>
    </lineage>
</organism>
<dbReference type="AlphaFoldDB" id="A0A4R3KLF3"/>
<accession>A0A4R3KLF3</accession>
<dbReference type="Gene3D" id="3.10.450.50">
    <property type="match status" value="1"/>
</dbReference>
<sequence>MTANKLNCAESDNETGAKRWALLEMIYTAQNNYLRVFKLLADKDYYVAWCVLERIEIAIKTILRHYTFIDDEYKILFIQEYVTKLQRLFPYKLFASSEFVKKEVRCSICNNIISLRNRCGHRKGEFYKGEHCSHLITNAEILAIAIVEKPFNKYSVANVTGKDNDPYCYPLIDYLLSIIDHPFNEWDTRESKILENHALYTAGRNDKCPCGSKLKYKKCCLKKAGVELPHTDFILRQPTVNTFGKIPTNKKLLVFGGKA</sequence>
<name>A0A4R3KLF3_9SPHI</name>
<evidence type="ECO:0000313" key="2">
    <source>
        <dbReference type="Proteomes" id="UP000295807"/>
    </source>
</evidence>